<accession>A0AAV9NV06</accession>
<feature type="chain" id="PRO_5043474353" description="AA1-like domain-containing protein" evidence="1">
    <location>
        <begin position="19"/>
        <end position="162"/>
    </location>
</feature>
<reference evidence="2 3" key="1">
    <citation type="submission" date="2023-08" db="EMBL/GenBank/DDBJ databases">
        <title>Black Yeasts Isolated from many extreme environments.</title>
        <authorList>
            <person name="Coleine C."/>
            <person name="Stajich J.E."/>
            <person name="Selbmann L."/>
        </authorList>
    </citation>
    <scope>NUCLEOTIDE SEQUENCE [LARGE SCALE GENOMIC DNA]</scope>
    <source>
        <strain evidence="2 3">CCFEE 5935</strain>
    </source>
</reference>
<comment type="caution">
    <text evidence="2">The sequence shown here is derived from an EMBL/GenBank/DDBJ whole genome shotgun (WGS) entry which is preliminary data.</text>
</comment>
<keyword evidence="3" id="KW-1185">Reference proteome</keyword>
<proteinExistence type="predicted"/>
<evidence type="ECO:0000313" key="3">
    <source>
        <dbReference type="Proteomes" id="UP001337655"/>
    </source>
</evidence>
<sequence>MFTTTLTLLTLLVTLTTAAANNAGLPFQISNLSIARVLGGNVTLTFTVHDPDPLGKATKSCSGSWVTGSKAYPVDTYQACGNTTFGWHMESYESMGDFVLGLEHSYTDPSVGEPPYDRITNFAKTNMTPANHPCKTKNGQKVCAQKSNSVIKAPIWGTIAKA</sequence>
<organism evidence="2 3">
    <name type="scientific">Saxophila tyrrhenica</name>
    <dbReference type="NCBI Taxonomy" id="1690608"/>
    <lineage>
        <taxon>Eukaryota</taxon>
        <taxon>Fungi</taxon>
        <taxon>Dikarya</taxon>
        <taxon>Ascomycota</taxon>
        <taxon>Pezizomycotina</taxon>
        <taxon>Dothideomycetes</taxon>
        <taxon>Dothideomycetidae</taxon>
        <taxon>Mycosphaerellales</taxon>
        <taxon>Extremaceae</taxon>
        <taxon>Saxophila</taxon>
    </lineage>
</organism>
<feature type="signal peptide" evidence="1">
    <location>
        <begin position="1"/>
        <end position="18"/>
    </location>
</feature>
<dbReference type="AlphaFoldDB" id="A0AAV9NV06"/>
<protein>
    <recommendedName>
        <fullName evidence="4">AA1-like domain-containing protein</fullName>
    </recommendedName>
</protein>
<name>A0AAV9NV06_9PEZI</name>
<keyword evidence="1" id="KW-0732">Signal</keyword>
<gene>
    <name evidence="2" type="ORF">LTR77_010629</name>
</gene>
<evidence type="ECO:0000313" key="2">
    <source>
        <dbReference type="EMBL" id="KAK5163447.1"/>
    </source>
</evidence>
<dbReference type="GeneID" id="89931954"/>
<dbReference type="Proteomes" id="UP001337655">
    <property type="component" value="Unassembled WGS sequence"/>
</dbReference>
<dbReference type="EMBL" id="JAVRRT010000025">
    <property type="protein sequence ID" value="KAK5163447.1"/>
    <property type="molecule type" value="Genomic_DNA"/>
</dbReference>
<evidence type="ECO:0000256" key="1">
    <source>
        <dbReference type="SAM" id="SignalP"/>
    </source>
</evidence>
<evidence type="ECO:0008006" key="4">
    <source>
        <dbReference type="Google" id="ProtNLM"/>
    </source>
</evidence>
<dbReference type="RefSeq" id="XP_064653924.1">
    <property type="nucleotide sequence ID" value="XM_064807846.1"/>
</dbReference>